<dbReference type="AlphaFoldDB" id="A0A6B0R547"/>
<proteinExistence type="predicted"/>
<protein>
    <submittedName>
        <fullName evidence="1">Uncharacterized protein</fullName>
    </submittedName>
</protein>
<dbReference type="Proteomes" id="UP000322234">
    <property type="component" value="Unassembled WGS sequence"/>
</dbReference>
<accession>A0A6B0R547</accession>
<evidence type="ECO:0000313" key="2">
    <source>
        <dbReference type="Proteomes" id="UP000322234"/>
    </source>
</evidence>
<dbReference type="EMBL" id="VBQZ03000019">
    <property type="protein sequence ID" value="MXQ84057.1"/>
    <property type="molecule type" value="Genomic_DNA"/>
</dbReference>
<reference evidence="1" key="1">
    <citation type="submission" date="2019-10" db="EMBL/GenBank/DDBJ databases">
        <title>The sequence and de novo assembly of the wild yak genome.</title>
        <authorList>
            <person name="Liu Y."/>
        </authorList>
    </citation>
    <scope>NUCLEOTIDE SEQUENCE [LARGE SCALE GENOMIC DNA]</scope>
    <source>
        <strain evidence="1">WY2019</strain>
    </source>
</reference>
<name>A0A6B0R547_9CETA</name>
<comment type="caution">
    <text evidence="1">The sequence shown here is derived from an EMBL/GenBank/DDBJ whole genome shotgun (WGS) entry which is preliminary data.</text>
</comment>
<gene>
    <name evidence="1" type="ORF">E5288_WYG012159</name>
</gene>
<evidence type="ECO:0000313" key="1">
    <source>
        <dbReference type="EMBL" id="MXQ84057.1"/>
    </source>
</evidence>
<organism evidence="1 2">
    <name type="scientific">Bos mutus</name>
    <name type="common">wild yak</name>
    <dbReference type="NCBI Taxonomy" id="72004"/>
    <lineage>
        <taxon>Eukaryota</taxon>
        <taxon>Metazoa</taxon>
        <taxon>Chordata</taxon>
        <taxon>Craniata</taxon>
        <taxon>Vertebrata</taxon>
        <taxon>Euteleostomi</taxon>
        <taxon>Mammalia</taxon>
        <taxon>Eutheria</taxon>
        <taxon>Laurasiatheria</taxon>
        <taxon>Artiodactyla</taxon>
        <taxon>Ruminantia</taxon>
        <taxon>Pecora</taxon>
        <taxon>Bovidae</taxon>
        <taxon>Bovinae</taxon>
        <taxon>Bos</taxon>
    </lineage>
</organism>
<keyword evidence="2" id="KW-1185">Reference proteome</keyword>
<sequence>MEEIQRGDEYRSQVIPDTLIPELRFANQHRSLKISMNIHFPTICIILDPISVVTHNQLNQHFLEIFDNSFQLRFSVCFLNHIAESFDI</sequence>